<comment type="caution">
    <text evidence="1">The sequence shown here is derived from an EMBL/GenBank/DDBJ whole genome shotgun (WGS) entry which is preliminary data.</text>
</comment>
<gene>
    <name evidence="1" type="ORF">HPB49_007500</name>
</gene>
<keyword evidence="2" id="KW-1185">Reference proteome</keyword>
<accession>A0ACB8CW68</accession>
<dbReference type="EMBL" id="CM023473">
    <property type="protein sequence ID" value="KAH7953376.1"/>
    <property type="molecule type" value="Genomic_DNA"/>
</dbReference>
<evidence type="ECO:0000313" key="2">
    <source>
        <dbReference type="Proteomes" id="UP000821865"/>
    </source>
</evidence>
<protein>
    <submittedName>
        <fullName evidence="1">Uncharacterized protein</fullName>
    </submittedName>
</protein>
<organism evidence="1 2">
    <name type="scientific">Dermacentor silvarum</name>
    <name type="common">Tick</name>
    <dbReference type="NCBI Taxonomy" id="543639"/>
    <lineage>
        <taxon>Eukaryota</taxon>
        <taxon>Metazoa</taxon>
        <taxon>Ecdysozoa</taxon>
        <taxon>Arthropoda</taxon>
        <taxon>Chelicerata</taxon>
        <taxon>Arachnida</taxon>
        <taxon>Acari</taxon>
        <taxon>Parasitiformes</taxon>
        <taxon>Ixodida</taxon>
        <taxon>Ixodoidea</taxon>
        <taxon>Ixodidae</taxon>
        <taxon>Rhipicephalinae</taxon>
        <taxon>Dermacentor</taxon>
    </lineage>
</organism>
<dbReference type="Proteomes" id="UP000821865">
    <property type="component" value="Chromosome 4"/>
</dbReference>
<reference evidence="1" key="1">
    <citation type="submission" date="2020-05" db="EMBL/GenBank/DDBJ databases">
        <title>Large-scale comparative analyses of tick genomes elucidate their genetic diversity and vector capacities.</title>
        <authorList>
            <person name="Jia N."/>
            <person name="Wang J."/>
            <person name="Shi W."/>
            <person name="Du L."/>
            <person name="Sun Y."/>
            <person name="Zhan W."/>
            <person name="Jiang J."/>
            <person name="Wang Q."/>
            <person name="Zhang B."/>
            <person name="Ji P."/>
            <person name="Sakyi L.B."/>
            <person name="Cui X."/>
            <person name="Yuan T."/>
            <person name="Jiang B."/>
            <person name="Yang W."/>
            <person name="Lam T.T.-Y."/>
            <person name="Chang Q."/>
            <person name="Ding S."/>
            <person name="Wang X."/>
            <person name="Zhu J."/>
            <person name="Ruan X."/>
            <person name="Zhao L."/>
            <person name="Wei J."/>
            <person name="Que T."/>
            <person name="Du C."/>
            <person name="Cheng J."/>
            <person name="Dai P."/>
            <person name="Han X."/>
            <person name="Huang E."/>
            <person name="Gao Y."/>
            <person name="Liu J."/>
            <person name="Shao H."/>
            <person name="Ye R."/>
            <person name="Li L."/>
            <person name="Wei W."/>
            <person name="Wang X."/>
            <person name="Wang C."/>
            <person name="Yang T."/>
            <person name="Huo Q."/>
            <person name="Li W."/>
            <person name="Guo W."/>
            <person name="Chen H."/>
            <person name="Zhou L."/>
            <person name="Ni X."/>
            <person name="Tian J."/>
            <person name="Zhou Y."/>
            <person name="Sheng Y."/>
            <person name="Liu T."/>
            <person name="Pan Y."/>
            <person name="Xia L."/>
            <person name="Li J."/>
            <person name="Zhao F."/>
            <person name="Cao W."/>
        </authorList>
    </citation>
    <scope>NUCLEOTIDE SEQUENCE</scope>
    <source>
        <strain evidence="1">Dsil-2018</strain>
    </source>
</reference>
<proteinExistence type="predicted"/>
<name>A0ACB8CW68_DERSI</name>
<evidence type="ECO:0000313" key="1">
    <source>
        <dbReference type="EMBL" id="KAH7953376.1"/>
    </source>
</evidence>
<sequence length="165" mass="18836">MADVVLLAMEIVKDDESDDGFDSAFALAACKLLCMDRNRISGYTDEVTRRYFDFQFKKLFRLSRGTFDYVCERFRRSSFNQTPCVDGAKYLLWRLLIALTYLGNQSGMNSVANQFDMTESSVVLCLRRVWDFLLEVSAEVITWPNDAQMPRSKASFLAKSCGKGP</sequence>